<evidence type="ECO:0000259" key="5">
    <source>
        <dbReference type="Pfam" id="PF01168"/>
    </source>
</evidence>
<keyword evidence="1 2" id="KW-0663">Pyridoxal phosphate</keyword>
<dbReference type="NCBIfam" id="TIGR00044">
    <property type="entry name" value="YggS family pyridoxal phosphate-dependent enzyme"/>
    <property type="match status" value="1"/>
</dbReference>
<organism evidence="6">
    <name type="scientific">Caligus clemensi</name>
    <name type="common">Sea louse</name>
    <dbReference type="NCBI Taxonomy" id="344056"/>
    <lineage>
        <taxon>Eukaryota</taxon>
        <taxon>Metazoa</taxon>
        <taxon>Ecdysozoa</taxon>
        <taxon>Arthropoda</taxon>
        <taxon>Crustacea</taxon>
        <taxon>Multicrustacea</taxon>
        <taxon>Hexanauplia</taxon>
        <taxon>Copepoda</taxon>
        <taxon>Siphonostomatoida</taxon>
        <taxon>Caligidae</taxon>
        <taxon>Caligus</taxon>
    </lineage>
</organism>
<dbReference type="InterPro" id="IPR011078">
    <property type="entry name" value="PyrdxlP_homeostasis"/>
</dbReference>
<dbReference type="InterPro" id="IPR029066">
    <property type="entry name" value="PLP-binding_barrel"/>
</dbReference>
<evidence type="ECO:0000256" key="2">
    <source>
        <dbReference type="HAMAP-Rule" id="MF_03225"/>
    </source>
</evidence>
<evidence type="ECO:0000313" key="6">
    <source>
        <dbReference type="EMBL" id="ACO15201.1"/>
    </source>
</evidence>
<dbReference type="Gene3D" id="3.20.20.10">
    <property type="entry name" value="Alanine racemase"/>
    <property type="match status" value="1"/>
</dbReference>
<dbReference type="PANTHER" id="PTHR10146:SF14">
    <property type="entry name" value="PYRIDOXAL PHOSPHATE HOMEOSTASIS PROTEIN"/>
    <property type="match status" value="1"/>
</dbReference>
<name>C1C1P8_CALCM</name>
<protein>
    <recommendedName>
        <fullName evidence="2">Pyridoxal phosphate homeostasis protein</fullName>
        <shortName evidence="2">PLP homeostasis protein</shortName>
    </recommendedName>
</protein>
<dbReference type="EMBL" id="BT080777">
    <property type="protein sequence ID" value="ACO15201.1"/>
    <property type="molecule type" value="mRNA"/>
</dbReference>
<proteinExistence type="evidence at transcript level"/>
<comment type="function">
    <text evidence="2">Pyridoxal 5'-phosphate (PLP)-binding protein, which may be involved in intracellular homeostatic regulation of pyridoxal 5'-phosphate (PLP), the active form of vitamin B6.</text>
</comment>
<dbReference type="Pfam" id="PF01168">
    <property type="entry name" value="Ala_racemase_N"/>
    <property type="match status" value="1"/>
</dbReference>
<dbReference type="SUPFAM" id="SSF51419">
    <property type="entry name" value="PLP-binding barrel"/>
    <property type="match status" value="1"/>
</dbReference>
<reference evidence="6" key="1">
    <citation type="submission" date="2009-03" db="EMBL/GenBank/DDBJ databases">
        <title>Caligus clemensi ESTs and full-length cDNAs.</title>
        <authorList>
            <person name="Yasuike M."/>
            <person name="von Schalburg K."/>
            <person name="Cooper G."/>
            <person name="Leong J."/>
            <person name="Jones S.R.M."/>
            <person name="Koop B.F."/>
        </authorList>
    </citation>
    <scope>NUCLEOTIDE SEQUENCE</scope>
    <source>
        <tissue evidence="6">Whole</tissue>
    </source>
</reference>
<dbReference type="PANTHER" id="PTHR10146">
    <property type="entry name" value="PROLINE SYNTHETASE CO-TRANSCRIBED BACTERIAL HOMOLOG PROTEIN"/>
    <property type="match status" value="1"/>
</dbReference>
<dbReference type="AlphaFoldDB" id="C1C1P8"/>
<comment type="similarity">
    <text evidence="2 4">Belongs to the pyridoxal phosphate-binding protein YggS/PROSC family.</text>
</comment>
<dbReference type="InterPro" id="IPR001608">
    <property type="entry name" value="Ala_racemase_N"/>
</dbReference>
<evidence type="ECO:0000256" key="4">
    <source>
        <dbReference type="RuleBase" id="RU004514"/>
    </source>
</evidence>
<dbReference type="PIRSF" id="PIRSF004848">
    <property type="entry name" value="YBL036c_PLPDEIII"/>
    <property type="match status" value="1"/>
</dbReference>
<dbReference type="GO" id="GO:0030170">
    <property type="term" value="F:pyridoxal phosphate binding"/>
    <property type="evidence" value="ECO:0007669"/>
    <property type="project" value="UniProtKB-UniRule"/>
</dbReference>
<gene>
    <name evidence="6" type="primary">PROSC</name>
</gene>
<feature type="domain" description="Alanine racemase N-terminal" evidence="5">
    <location>
        <begin position="43"/>
        <end position="243"/>
    </location>
</feature>
<comment type="cofactor">
    <cofactor evidence="3">
        <name>pyridoxal 5'-phosphate</name>
        <dbReference type="ChEBI" id="CHEBI:597326"/>
    </cofactor>
</comment>
<accession>C1C1P8</accession>
<dbReference type="FunFam" id="3.20.20.10:FF:000018">
    <property type="entry name" value="Pyridoxal phosphate homeostasis protein"/>
    <property type="match status" value="1"/>
</dbReference>
<dbReference type="PROSITE" id="PS01211">
    <property type="entry name" value="UPF0001"/>
    <property type="match status" value="1"/>
</dbReference>
<sequence>MRTASVVRMSASVADNLMCVLEKIRVTYEKTSPETRSKNLPNLIAVSKTKPKENIIEAYNAGQRHFGENYVQELLEKSTELESTCPEISWHFIGSLQSKNVSKLLKVRNLSVLHTLSSRSLADKLQNATQARDIPSLSVLVQVNVSGEANKGGVAFGPEVSALVSYILSSCPRLHFLGLMAIGAPGEEKADFSRMRDLRRDVAQEHGINEESLRLSIGMSGDMETAVEYGSTDLRMGRQIFGERTPKA</sequence>
<evidence type="ECO:0000256" key="1">
    <source>
        <dbReference type="ARBA" id="ARBA00022898"/>
    </source>
</evidence>
<dbReference type="HAMAP" id="MF_02087">
    <property type="entry name" value="PLP_homeostasis"/>
    <property type="match status" value="1"/>
</dbReference>
<evidence type="ECO:0000256" key="3">
    <source>
        <dbReference type="PIRSR" id="PIRSR004848-1"/>
    </source>
</evidence>
<feature type="modified residue" description="N6-(pyridoxal phosphate)lysine" evidence="2 3">
    <location>
        <position position="48"/>
    </location>
</feature>